<dbReference type="RefSeq" id="WP_126674172.1">
    <property type="nucleotide sequence ID" value="NZ_RYZR01000006.1"/>
</dbReference>
<accession>A0A3S0S2Y9</accession>
<name>A0A3S0S2Y9_9GAMM</name>
<dbReference type="AlphaFoldDB" id="A0A3S0S2Y9"/>
<evidence type="ECO:0000313" key="2">
    <source>
        <dbReference type="Proteomes" id="UP000267077"/>
    </source>
</evidence>
<organism evidence="1 2">
    <name type="scientific">Dyella dinghuensis</name>
    <dbReference type="NCBI Taxonomy" id="1920169"/>
    <lineage>
        <taxon>Bacteria</taxon>
        <taxon>Pseudomonadati</taxon>
        <taxon>Pseudomonadota</taxon>
        <taxon>Gammaproteobacteria</taxon>
        <taxon>Lysobacterales</taxon>
        <taxon>Rhodanobacteraceae</taxon>
        <taxon>Dyella</taxon>
    </lineage>
</organism>
<reference evidence="1 2" key="1">
    <citation type="submission" date="2018-12" db="EMBL/GenBank/DDBJ databases">
        <title>Dyella dinghuensis sp. nov. DHOA06 and Dyella choica sp. nov. 4M-K27, isolated from forest soil.</title>
        <authorList>
            <person name="Qiu L.-H."/>
            <person name="Gao Z.-H."/>
        </authorList>
    </citation>
    <scope>NUCLEOTIDE SEQUENCE [LARGE SCALE GENOMIC DNA]</scope>
    <source>
        <strain evidence="1 2">DHOA06</strain>
    </source>
</reference>
<proteinExistence type="predicted"/>
<protein>
    <submittedName>
        <fullName evidence="1">TIGR03067 domain-containing protein</fullName>
    </submittedName>
</protein>
<comment type="caution">
    <text evidence="1">The sequence shown here is derived from an EMBL/GenBank/DDBJ whole genome shotgun (WGS) entry which is preliminary data.</text>
</comment>
<dbReference type="OrthoDB" id="8448907at2"/>
<evidence type="ECO:0000313" key="1">
    <source>
        <dbReference type="EMBL" id="RUL63236.1"/>
    </source>
</evidence>
<gene>
    <name evidence="1" type="ORF">EKH79_12600</name>
</gene>
<dbReference type="Proteomes" id="UP000267077">
    <property type="component" value="Unassembled WGS sequence"/>
</dbReference>
<keyword evidence="2" id="KW-1185">Reference proteome</keyword>
<dbReference type="NCBIfam" id="TIGR03067">
    <property type="entry name" value="Planc_TIGR03067"/>
    <property type="match status" value="1"/>
</dbReference>
<sequence length="137" mass="15190">MHLPFNDTPLDESENDLAALQGIWEQVAHEADGEINPPDEHGAPGALTTFSGRRFAVRTVQGELLLEGTFTLNASIRPKAIDWVDSMGADKGKLLPASYQLEGDRFVFIAGDEGCARPTTFRTTLGQTMRTFERRRR</sequence>
<dbReference type="InterPro" id="IPR017504">
    <property type="entry name" value="CHP03067_Planctomycetes"/>
</dbReference>
<dbReference type="EMBL" id="RYZR01000006">
    <property type="protein sequence ID" value="RUL63236.1"/>
    <property type="molecule type" value="Genomic_DNA"/>
</dbReference>